<proteinExistence type="predicted"/>
<reference evidence="1 2" key="1">
    <citation type="submission" date="2019-02" db="EMBL/GenBank/DDBJ databases">
        <title>Deep-cultivation of Planctomycetes and their phenomic and genomic characterization uncovers novel biology.</title>
        <authorList>
            <person name="Wiegand S."/>
            <person name="Jogler M."/>
            <person name="Boedeker C."/>
            <person name="Pinto D."/>
            <person name="Vollmers J."/>
            <person name="Rivas-Marin E."/>
            <person name="Kohn T."/>
            <person name="Peeters S.H."/>
            <person name="Heuer A."/>
            <person name="Rast P."/>
            <person name="Oberbeckmann S."/>
            <person name="Bunk B."/>
            <person name="Jeske O."/>
            <person name="Meyerdierks A."/>
            <person name="Storesund J.E."/>
            <person name="Kallscheuer N."/>
            <person name="Luecker S."/>
            <person name="Lage O.M."/>
            <person name="Pohl T."/>
            <person name="Merkel B.J."/>
            <person name="Hornburger P."/>
            <person name="Mueller R.-W."/>
            <person name="Bruemmer F."/>
            <person name="Labrenz M."/>
            <person name="Spormann A.M."/>
            <person name="Op Den Camp H."/>
            <person name="Overmann J."/>
            <person name="Amann R."/>
            <person name="Jetten M.S.M."/>
            <person name="Mascher T."/>
            <person name="Medema M.H."/>
            <person name="Devos D.P."/>
            <person name="Kaster A.-K."/>
            <person name="Ovreas L."/>
            <person name="Rohde M."/>
            <person name="Galperin M.Y."/>
            <person name="Jogler C."/>
        </authorList>
    </citation>
    <scope>NUCLEOTIDE SEQUENCE [LARGE SCALE GENOMIC DNA]</scope>
    <source>
        <strain evidence="1 2">Pla52n</strain>
    </source>
</reference>
<protein>
    <submittedName>
        <fullName evidence="1">Uncharacterized protein</fullName>
    </submittedName>
</protein>
<comment type="caution">
    <text evidence="1">The sequence shown here is derived from an EMBL/GenBank/DDBJ whole genome shotgun (WGS) entry which is preliminary data.</text>
</comment>
<evidence type="ECO:0000313" key="2">
    <source>
        <dbReference type="Proteomes" id="UP000320176"/>
    </source>
</evidence>
<keyword evidence="2" id="KW-1185">Reference proteome</keyword>
<dbReference type="Proteomes" id="UP000320176">
    <property type="component" value="Unassembled WGS sequence"/>
</dbReference>
<evidence type="ECO:0000313" key="1">
    <source>
        <dbReference type="EMBL" id="TWU07604.1"/>
    </source>
</evidence>
<gene>
    <name evidence="1" type="ORF">Pla52n_01770</name>
</gene>
<dbReference type="RefSeq" id="WP_231741571.1">
    <property type="nucleotide sequence ID" value="NZ_CP151726.1"/>
</dbReference>
<dbReference type="EMBL" id="SJPN01000001">
    <property type="protein sequence ID" value="TWU07604.1"/>
    <property type="molecule type" value="Genomic_DNA"/>
</dbReference>
<organism evidence="1 2">
    <name type="scientific">Stieleria varia</name>
    <dbReference type="NCBI Taxonomy" id="2528005"/>
    <lineage>
        <taxon>Bacteria</taxon>
        <taxon>Pseudomonadati</taxon>
        <taxon>Planctomycetota</taxon>
        <taxon>Planctomycetia</taxon>
        <taxon>Pirellulales</taxon>
        <taxon>Pirellulaceae</taxon>
        <taxon>Stieleria</taxon>
    </lineage>
</organism>
<dbReference type="AlphaFoldDB" id="A0A5C6BAR9"/>
<sequence length="474" mass="50552">MECLIKRTVDSLLSVVHHIRCSPIYATYLLVAGSVALCVALCGCRTPTRSIDVAREAFFAGDLQASRATLGEVIESNRRWSDASQLDLAIVDLADGNPRAAEQRLRQMRESFDALPAAAPLHEAASLVSDDTARPFRPAGYEEVMVRALLAVCSLAGDGADAESYCLQAAMKQSELARQAGERGLENADELYRPIALAPYMRGVLREASHRDYDDAAAAYQLVSAASPQFAPIGEDIRRASEGVHSAPGHGVLYVIACVGRGPRLVETVAPTTTASLQIASTILQSVQQDAEEDEGGFVLPNIASVKVPAVDVPQDDLTALGVSVNGQLFGATQTLTDVAQLAREQVEAEMPWTIARAVARRVTKEATVAGAGKGLGLQGNAASLFQFAAASAWSGTEHADTRCWGLLPREIQVLRAELPAGQHQIGLTQLNHLGHPMALPQVVDAEIVDGRNRYVIVIAPGPHLFVVCGEDER</sequence>
<accession>A0A5C6BAR9</accession>
<name>A0A5C6BAR9_9BACT</name>